<dbReference type="Proteomes" id="UP001275315">
    <property type="component" value="Unassembled WGS sequence"/>
</dbReference>
<organism evidence="1 2">
    <name type="scientific">Paracerasibacillus soli</name>
    <dbReference type="NCBI Taxonomy" id="480284"/>
    <lineage>
        <taxon>Bacteria</taxon>
        <taxon>Bacillati</taxon>
        <taxon>Bacillota</taxon>
        <taxon>Bacilli</taxon>
        <taxon>Bacillales</taxon>
        <taxon>Bacillaceae</taxon>
        <taxon>Paracerasibacillus</taxon>
    </lineage>
</organism>
<name>A0ABU5CX37_9BACI</name>
<accession>A0ABU5CX37</accession>
<reference evidence="1 2" key="1">
    <citation type="submission" date="2023-10" db="EMBL/GenBank/DDBJ databases">
        <title>Virgibacillus soli CC-YMP-6 genome.</title>
        <authorList>
            <person name="Miliotis G."/>
            <person name="Sengupta P."/>
            <person name="Hameed A."/>
            <person name="Chuvochina M."/>
            <person name="Mcdonagh F."/>
            <person name="Simpson A.C."/>
            <person name="Singh N.K."/>
            <person name="Rekha P.D."/>
            <person name="Raman K."/>
            <person name="Hugenholtz P."/>
            <person name="Venkateswaran K."/>
        </authorList>
    </citation>
    <scope>NUCLEOTIDE SEQUENCE [LARGE SCALE GENOMIC DNA]</scope>
    <source>
        <strain evidence="1 2">CC-YMP-6</strain>
    </source>
</reference>
<keyword evidence="2" id="KW-1185">Reference proteome</keyword>
<dbReference type="RefSeq" id="WP_320380865.1">
    <property type="nucleotide sequence ID" value="NZ_JAWDIQ010000003.1"/>
</dbReference>
<evidence type="ECO:0000313" key="1">
    <source>
        <dbReference type="EMBL" id="MDY0410005.1"/>
    </source>
</evidence>
<dbReference type="EMBL" id="JAWDIQ010000003">
    <property type="protein sequence ID" value="MDY0410005.1"/>
    <property type="molecule type" value="Genomic_DNA"/>
</dbReference>
<protein>
    <submittedName>
        <fullName evidence="1">Anti-sigma-F factor Fin family protein</fullName>
    </submittedName>
</protein>
<evidence type="ECO:0000313" key="2">
    <source>
        <dbReference type="Proteomes" id="UP001275315"/>
    </source>
</evidence>
<dbReference type="Pfam" id="PF10955">
    <property type="entry name" value="Fin"/>
    <property type="match status" value="1"/>
</dbReference>
<proteinExistence type="predicted"/>
<sequence>MSIVYKCRHCNYVIGELKQSVIETSQLGWDKLSSEERDEMIEYKTNGSIQMNIICDNCQDALDNNPTYHELENFIQ</sequence>
<dbReference type="InterPro" id="IPR020115">
    <property type="entry name" value="Fin"/>
</dbReference>
<gene>
    <name evidence="1" type="ORF">RWD45_17250</name>
</gene>
<comment type="caution">
    <text evidence="1">The sequence shown here is derived from an EMBL/GenBank/DDBJ whole genome shotgun (WGS) entry which is preliminary data.</text>
</comment>